<dbReference type="Pfam" id="PF18395">
    <property type="entry name" value="Cas3_C"/>
    <property type="match status" value="1"/>
</dbReference>
<dbReference type="Gene3D" id="1.10.3210.30">
    <property type="match status" value="1"/>
</dbReference>
<dbReference type="PATRIC" id="fig|1224164.3.peg.2054"/>
<dbReference type="SMART" id="SM00487">
    <property type="entry name" value="DEXDc"/>
    <property type="match status" value="1"/>
</dbReference>
<dbReference type="Proteomes" id="UP000019222">
    <property type="component" value="Chromosome"/>
</dbReference>
<dbReference type="GO" id="GO:0003723">
    <property type="term" value="F:RNA binding"/>
    <property type="evidence" value="ECO:0007669"/>
    <property type="project" value="TreeGrafter"/>
</dbReference>
<dbReference type="InterPro" id="IPR050547">
    <property type="entry name" value="DEAD_box_RNA_helicases"/>
</dbReference>
<dbReference type="NCBIfam" id="TIGR01587">
    <property type="entry name" value="cas3_core"/>
    <property type="match status" value="1"/>
</dbReference>
<evidence type="ECO:0000256" key="5">
    <source>
        <dbReference type="ARBA" id="ARBA00022741"/>
    </source>
</evidence>
<dbReference type="eggNOG" id="COG1203">
    <property type="taxonomic scope" value="Bacteria"/>
</dbReference>
<dbReference type="PROSITE" id="PS51643">
    <property type="entry name" value="HD_CAS3"/>
    <property type="match status" value="1"/>
</dbReference>
<evidence type="ECO:0000256" key="9">
    <source>
        <dbReference type="ARBA" id="ARBA00023118"/>
    </source>
</evidence>
<dbReference type="InterPro" id="IPR011545">
    <property type="entry name" value="DEAD/DEAH_box_helicase_dom"/>
</dbReference>
<dbReference type="GO" id="GO:0004518">
    <property type="term" value="F:nuclease activity"/>
    <property type="evidence" value="ECO:0007669"/>
    <property type="project" value="UniProtKB-KW"/>
</dbReference>
<feature type="domain" description="Helicase ATP-binding" evidence="10">
    <location>
        <begin position="297"/>
        <end position="492"/>
    </location>
</feature>
<dbReference type="Gene3D" id="3.40.50.300">
    <property type="entry name" value="P-loop containing nucleotide triphosphate hydrolases"/>
    <property type="match status" value="2"/>
</dbReference>
<sequence length="928" mass="102269">MNWEMFATALGAQTRSVLAKSGDESGPMNLAQHMADSGAVAEYVWDNYLSHQTKEFLIKATSLSREEVRVLAIWCAAAHDIGKASICFQEKLVDPTSKRSLIDSVMDAGLPVNMDLLEKQNKPYHAAFSGAIQLEWLCNNGARRRKVLPLVSVAEAHHGLPADASTRGLVRDIVDDYPAGWKAVHRELLDSLAQVTGISDLLSRLDYLPAGAIEVLTGFVVMCDWIASNTEAFPTQRRGDQASRVIQGMAQVELTHPWIGEVCELVIRDPKSEYLSSFGWPEDASPREVQVQALRAAVEAAVPALVIIEAPTGEGKTEAAFKVAEILGKKSGAQGVVLAAPTMATANGLFDRFKDWAKTITPPDTISSLYLAHSKNRLLSSYNNLRLRNIGDDDKAGGDVVAGSWLSGRKKGMLSNFVIGTVDQVLMMALQMRHSMLRHVALSGKVVIIDECHAYDAYTSSYLQTTLKWLAEYGASVIMLSATLPLESKRSFVEAYSSAWKSKLPMPQSTAYPLITIASEKGLSEIEVAPRGNDAEAEIRFIEDDLTTLVAEVRSATEDGGCILVISNTIRRAQESFEALAAEFPGEVELHHSAFAANDRSAKEERLLQALGKKSHRGSGRPHRLIVCGTQVLEQSLDIDADLLITDIAPIDLIIQRLGRVHRHSGHSGDRPERMKSPMVLIRGIRGTTPTPEFDPGTEAIYDNSILLGTYYLLTSRFGAKPFKRPEDVPDSVQFVYDTSRVRSEIPEEWRKAWEEAVDTSVSDRAQLLQRAGVFQLPAPKDAKNLGALFERIGPRQRADQEDIRARAQVRDTDPSIEVIPIIGNDYGYRALSSSDETMHIDGEILDFPQALELASSSLRLPSRFARYESVFEATITQLELDTPEGWAKSPLLKGEVALRLDENNRITLGKVVLEYSHEIGLHEVERK</sequence>
<dbReference type="PROSITE" id="PS51192">
    <property type="entry name" value="HELICASE_ATP_BIND_1"/>
    <property type="match status" value="1"/>
</dbReference>
<evidence type="ECO:0000256" key="7">
    <source>
        <dbReference type="ARBA" id="ARBA00022806"/>
    </source>
</evidence>
<dbReference type="InterPro" id="IPR041372">
    <property type="entry name" value="Cas3_C"/>
</dbReference>
<dbReference type="CDD" id="cd09641">
    <property type="entry name" value="Cas3''_I"/>
    <property type="match status" value="1"/>
</dbReference>
<keyword evidence="8" id="KW-0067">ATP-binding</keyword>
<evidence type="ECO:0000256" key="4">
    <source>
        <dbReference type="ARBA" id="ARBA00022723"/>
    </source>
</evidence>
<keyword evidence="5" id="KW-0547">Nucleotide-binding</keyword>
<dbReference type="PANTHER" id="PTHR47963">
    <property type="entry name" value="DEAD-BOX ATP-DEPENDENT RNA HELICASE 47, MITOCHONDRIAL"/>
    <property type="match status" value="1"/>
</dbReference>
<evidence type="ECO:0000256" key="8">
    <source>
        <dbReference type="ARBA" id="ARBA00022840"/>
    </source>
</evidence>
<gene>
    <name evidence="12" type="ORF">B843_10190</name>
</gene>
<evidence type="ECO:0000259" key="11">
    <source>
        <dbReference type="PROSITE" id="PS51643"/>
    </source>
</evidence>
<dbReference type="AlphaFoldDB" id="W5YA77"/>
<dbReference type="NCBIfam" id="TIGR01596">
    <property type="entry name" value="cas3_HD"/>
    <property type="match status" value="1"/>
</dbReference>
<comment type="similarity">
    <text evidence="2">In the central section; belongs to the CRISPR-associated helicase Cas3 family.</text>
</comment>
<keyword evidence="6" id="KW-0378">Hydrolase</keyword>
<proteinExistence type="inferred from homology"/>
<dbReference type="SMART" id="SM00490">
    <property type="entry name" value="HELICc"/>
    <property type="match status" value="1"/>
</dbReference>
<comment type="similarity">
    <text evidence="1">In the N-terminal section; belongs to the CRISPR-associated nuclease Cas3-HD family.</text>
</comment>
<dbReference type="Pfam" id="PF22590">
    <property type="entry name" value="Cas3-like_C_2"/>
    <property type="match status" value="1"/>
</dbReference>
<dbReference type="InterPro" id="IPR001650">
    <property type="entry name" value="Helicase_C-like"/>
</dbReference>
<evidence type="ECO:0000256" key="2">
    <source>
        <dbReference type="ARBA" id="ARBA00009046"/>
    </source>
</evidence>
<dbReference type="PANTHER" id="PTHR47963:SF9">
    <property type="entry name" value="CRISPR-ASSOCIATED ENDONUCLEASE_HELICASE CAS3"/>
    <property type="match status" value="1"/>
</dbReference>
<evidence type="ECO:0000313" key="13">
    <source>
        <dbReference type="Proteomes" id="UP000019222"/>
    </source>
</evidence>
<accession>W5YA77</accession>
<keyword evidence="7" id="KW-0347">Helicase</keyword>
<name>W5YA77_9CORY</name>
<evidence type="ECO:0000259" key="10">
    <source>
        <dbReference type="PROSITE" id="PS51192"/>
    </source>
</evidence>
<dbReference type="InterPro" id="IPR054712">
    <property type="entry name" value="Cas3-like_dom"/>
</dbReference>
<evidence type="ECO:0000256" key="1">
    <source>
        <dbReference type="ARBA" id="ARBA00006847"/>
    </source>
</evidence>
<dbReference type="GO" id="GO:0051607">
    <property type="term" value="P:defense response to virus"/>
    <property type="evidence" value="ECO:0007669"/>
    <property type="project" value="UniProtKB-KW"/>
</dbReference>
<feature type="domain" description="HD Cas3-type" evidence="11">
    <location>
        <begin position="23"/>
        <end position="226"/>
    </location>
</feature>
<dbReference type="GO" id="GO:0005524">
    <property type="term" value="F:ATP binding"/>
    <property type="evidence" value="ECO:0007669"/>
    <property type="project" value="UniProtKB-KW"/>
</dbReference>
<dbReference type="InterPro" id="IPR038257">
    <property type="entry name" value="CRISPR-assoc_Cas3_HD_sf"/>
</dbReference>
<evidence type="ECO:0000256" key="3">
    <source>
        <dbReference type="ARBA" id="ARBA00022722"/>
    </source>
</evidence>
<dbReference type="SUPFAM" id="SSF52540">
    <property type="entry name" value="P-loop containing nucleoside triphosphate hydrolases"/>
    <property type="match status" value="1"/>
</dbReference>
<keyword evidence="3" id="KW-0540">Nuclease</keyword>
<dbReference type="Pfam" id="PF00270">
    <property type="entry name" value="DEAD"/>
    <property type="match status" value="1"/>
</dbReference>
<dbReference type="KEGG" id="cvt:B843_10190"/>
<evidence type="ECO:0000256" key="6">
    <source>
        <dbReference type="ARBA" id="ARBA00022801"/>
    </source>
</evidence>
<dbReference type="Pfam" id="PF18019">
    <property type="entry name" value="Cas3_HD"/>
    <property type="match status" value="1"/>
</dbReference>
<dbReference type="GO" id="GO:0046872">
    <property type="term" value="F:metal ion binding"/>
    <property type="evidence" value="ECO:0007669"/>
    <property type="project" value="UniProtKB-KW"/>
</dbReference>
<protein>
    <recommendedName>
        <fullName evidence="14">CRISPR-associated helicase Cas3</fullName>
    </recommendedName>
</protein>
<dbReference type="EMBL" id="CP004353">
    <property type="protein sequence ID" value="AHI23423.1"/>
    <property type="molecule type" value="Genomic_DNA"/>
</dbReference>
<keyword evidence="4" id="KW-0479">Metal-binding</keyword>
<dbReference type="InterPro" id="IPR014001">
    <property type="entry name" value="Helicase_ATP-bd"/>
</dbReference>
<organism evidence="12 13">
    <name type="scientific">Corynebacterium vitaeruminis DSM 20294</name>
    <dbReference type="NCBI Taxonomy" id="1224164"/>
    <lineage>
        <taxon>Bacteria</taxon>
        <taxon>Bacillati</taxon>
        <taxon>Actinomycetota</taxon>
        <taxon>Actinomycetes</taxon>
        <taxon>Mycobacteriales</taxon>
        <taxon>Corynebacteriaceae</taxon>
        <taxon>Corynebacterium</taxon>
    </lineage>
</organism>
<evidence type="ECO:0000313" key="12">
    <source>
        <dbReference type="EMBL" id="AHI23423.1"/>
    </source>
</evidence>
<reference evidence="12 13" key="1">
    <citation type="submission" date="2013-02" db="EMBL/GenBank/DDBJ databases">
        <title>The complete genome sequence of Corynebacterium vitaeruminis DSM 20294.</title>
        <authorList>
            <person name="Ruckert C."/>
            <person name="Albersmeier A."/>
            <person name="Kalinowski J."/>
        </authorList>
    </citation>
    <scope>NUCLEOTIDE SEQUENCE [LARGE SCALE GENOMIC DNA]</scope>
    <source>
        <strain evidence="13">ATCC 10234</strain>
    </source>
</reference>
<dbReference type="GO" id="GO:0016787">
    <property type="term" value="F:hydrolase activity"/>
    <property type="evidence" value="ECO:0007669"/>
    <property type="project" value="UniProtKB-KW"/>
</dbReference>
<dbReference type="InterPro" id="IPR006474">
    <property type="entry name" value="Helicase_Cas3_CRISPR-ass_core"/>
</dbReference>
<dbReference type="InterPro" id="IPR006483">
    <property type="entry name" value="CRISPR-assoc_Cas3_HD"/>
</dbReference>
<dbReference type="GO" id="GO:0003724">
    <property type="term" value="F:RNA helicase activity"/>
    <property type="evidence" value="ECO:0007669"/>
    <property type="project" value="TreeGrafter"/>
</dbReference>
<dbReference type="STRING" id="1224164.B843_10190"/>
<dbReference type="InterPro" id="IPR027417">
    <property type="entry name" value="P-loop_NTPase"/>
</dbReference>
<keyword evidence="13" id="KW-1185">Reference proteome</keyword>
<dbReference type="HOGENOM" id="CLU_013924_1_0_11"/>
<keyword evidence="9" id="KW-0051">Antiviral defense</keyword>
<evidence type="ECO:0008006" key="14">
    <source>
        <dbReference type="Google" id="ProtNLM"/>
    </source>
</evidence>